<accession>A0AAQ3L7P5</accession>
<name>A0AAQ3L7P5_9BACT</name>
<dbReference type="KEGG" id="puo:RZN69_16295"/>
<feature type="transmembrane region" description="Helical" evidence="1">
    <location>
        <begin position="250"/>
        <end position="269"/>
    </location>
</feature>
<evidence type="ECO:0000313" key="3">
    <source>
        <dbReference type="Proteomes" id="UP001304300"/>
    </source>
</evidence>
<feature type="transmembrane region" description="Helical" evidence="1">
    <location>
        <begin position="123"/>
        <end position="143"/>
    </location>
</feature>
<evidence type="ECO:0000313" key="2">
    <source>
        <dbReference type="EMBL" id="WOO40182.1"/>
    </source>
</evidence>
<keyword evidence="1" id="KW-1133">Transmembrane helix</keyword>
<protein>
    <recommendedName>
        <fullName evidence="4">DUF4401 domain-containing protein</fullName>
    </recommendedName>
</protein>
<feature type="transmembrane region" description="Helical" evidence="1">
    <location>
        <begin position="436"/>
        <end position="454"/>
    </location>
</feature>
<dbReference type="RefSeq" id="WP_317832319.1">
    <property type="nucleotide sequence ID" value="NZ_CP136920.1"/>
</dbReference>
<feature type="transmembrane region" description="Helical" evidence="1">
    <location>
        <begin position="275"/>
        <end position="296"/>
    </location>
</feature>
<feature type="transmembrane region" description="Helical" evidence="1">
    <location>
        <begin position="409"/>
        <end position="430"/>
    </location>
</feature>
<dbReference type="Proteomes" id="UP001304300">
    <property type="component" value="Chromosome"/>
</dbReference>
<evidence type="ECO:0000256" key="1">
    <source>
        <dbReference type="SAM" id="Phobius"/>
    </source>
</evidence>
<feature type="transmembrane region" description="Helical" evidence="1">
    <location>
        <begin position="384"/>
        <end position="404"/>
    </location>
</feature>
<proteinExistence type="predicted"/>
<evidence type="ECO:0008006" key="4">
    <source>
        <dbReference type="Google" id="ProtNLM"/>
    </source>
</evidence>
<feature type="transmembrane region" description="Helical" evidence="1">
    <location>
        <begin position="168"/>
        <end position="191"/>
    </location>
</feature>
<sequence length="476" mass="51179">MNTQNTQSTPPVLATESAEDINHIFTDQNPLGSRVAETQIEPTPKVETPEEAQKRTAIYTRVLRWIGASILGIAAICFLIGGWANASDLHRTYGFLGFTALLTAAGVFCTYRWRDDKGARTFMAIATAFLPANFAQVGGLIYAKVKAPVLHEGLRDHFSFGVLNTQDLVIVGLISLIVLAPIAFLGFSALARSGAKKMTALFILGNAALLLPWRSANLIAGLGFALCAILVYADRKWFAKVTALQTWDGIAMRTLLFAPAGLFIVRNLVMHGPTLSLVGLIFGLLSALFFLGIPRCLPGKQSASASQLAAHAFSFAAWSCLVFEFFAPDSIFNGLPLSLLFLPWCILVFSLSFIGAGRGAFTRGMVSIVASGTCWADIANLGGYGPSITCILVAVALILAAFVLEEKVILASGLGALGVGIAYHLHFAMMLVQTNLWLSLAAAGMVVILASSFLERHGPTIRGRSRQLRERWQGWN</sequence>
<feature type="transmembrane region" description="Helical" evidence="1">
    <location>
        <begin position="219"/>
        <end position="238"/>
    </location>
</feature>
<organism evidence="2 3">
    <name type="scientific">Rubellicoccus peritrichatus</name>
    <dbReference type="NCBI Taxonomy" id="3080537"/>
    <lineage>
        <taxon>Bacteria</taxon>
        <taxon>Pseudomonadati</taxon>
        <taxon>Verrucomicrobiota</taxon>
        <taxon>Opitutia</taxon>
        <taxon>Puniceicoccales</taxon>
        <taxon>Cerasicoccaceae</taxon>
        <taxon>Rubellicoccus</taxon>
    </lineage>
</organism>
<dbReference type="AlphaFoldDB" id="A0AAQ3L7P5"/>
<gene>
    <name evidence="2" type="ORF">RZN69_16295</name>
</gene>
<reference evidence="2 3" key="1">
    <citation type="submission" date="2023-10" db="EMBL/GenBank/DDBJ databases">
        <title>Rubellicoccus peritrichatus gen. nov., sp. nov., isolated from an algae of coral reef tank.</title>
        <authorList>
            <person name="Luo J."/>
        </authorList>
    </citation>
    <scope>NUCLEOTIDE SEQUENCE [LARGE SCALE GENOMIC DNA]</scope>
    <source>
        <strain evidence="2 3">CR14</strain>
    </source>
</reference>
<feature type="transmembrane region" description="Helical" evidence="1">
    <location>
        <begin position="62"/>
        <end position="86"/>
    </location>
</feature>
<feature type="transmembrane region" description="Helical" evidence="1">
    <location>
        <begin position="308"/>
        <end position="327"/>
    </location>
</feature>
<feature type="transmembrane region" description="Helical" evidence="1">
    <location>
        <begin position="92"/>
        <end position="111"/>
    </location>
</feature>
<dbReference type="EMBL" id="CP136920">
    <property type="protein sequence ID" value="WOO40182.1"/>
    <property type="molecule type" value="Genomic_DNA"/>
</dbReference>
<feature type="transmembrane region" description="Helical" evidence="1">
    <location>
        <begin position="333"/>
        <end position="353"/>
    </location>
</feature>
<keyword evidence="1" id="KW-0812">Transmembrane</keyword>
<keyword evidence="3" id="KW-1185">Reference proteome</keyword>
<keyword evidence="1" id="KW-0472">Membrane</keyword>